<gene>
    <name evidence="8" type="ORF">PYW07_003145</name>
</gene>
<comment type="subcellular location">
    <subcellularLocation>
        <location evidence="1">Cell projection</location>
        <location evidence="1">Cilium</location>
        <location evidence="1">Flagellum</location>
    </subcellularLocation>
</comment>
<name>A0AAD7YJ36_MYTSE</name>
<dbReference type="SUPFAM" id="SSF82185">
    <property type="entry name" value="Histone H3 K4-specific methyltransferase SET7/9 N-terminal domain"/>
    <property type="match status" value="1"/>
</dbReference>
<evidence type="ECO:0000256" key="7">
    <source>
        <dbReference type="SAM" id="MobiDB-lite"/>
    </source>
</evidence>
<dbReference type="AlphaFoldDB" id="A0AAD7YJ36"/>
<evidence type="ECO:0000256" key="4">
    <source>
        <dbReference type="ARBA" id="ARBA00022846"/>
    </source>
</evidence>
<dbReference type="Proteomes" id="UP001231518">
    <property type="component" value="Chromosome 14"/>
</dbReference>
<evidence type="ECO:0000256" key="6">
    <source>
        <dbReference type="ARBA" id="ARBA00023273"/>
    </source>
</evidence>
<dbReference type="GO" id="GO:0031514">
    <property type="term" value="C:motile cilium"/>
    <property type="evidence" value="ECO:0007669"/>
    <property type="project" value="UniProtKB-SubCell"/>
</dbReference>
<keyword evidence="6" id="KW-0966">Cell projection</keyword>
<evidence type="ECO:0000256" key="1">
    <source>
        <dbReference type="ARBA" id="ARBA00004230"/>
    </source>
</evidence>
<keyword evidence="5" id="KW-0969">Cilium</keyword>
<dbReference type="InterPro" id="IPR003409">
    <property type="entry name" value="MORN"/>
</dbReference>
<evidence type="ECO:0000313" key="8">
    <source>
        <dbReference type="EMBL" id="KAJ8716518.1"/>
    </source>
</evidence>
<evidence type="ECO:0000256" key="5">
    <source>
        <dbReference type="ARBA" id="ARBA00023069"/>
    </source>
</evidence>
<evidence type="ECO:0000256" key="2">
    <source>
        <dbReference type="ARBA" id="ARBA00016322"/>
    </source>
</evidence>
<evidence type="ECO:0000313" key="9">
    <source>
        <dbReference type="Proteomes" id="UP001231518"/>
    </source>
</evidence>
<comment type="caution">
    <text evidence="8">The sequence shown here is derived from an EMBL/GenBank/DDBJ whole genome shotgun (WGS) entry which is preliminary data.</text>
</comment>
<accession>A0AAD7YJ36</accession>
<sequence>MGSSRKPSMTSTYVTDKRISQWEELMRKFSEAHKEQFKTDSLDIPRVERSAKLFPTGSQYEGSWDVLGMSGHGKYTFPNGVIYEGEFEDGMFHGNGELRYENGFTIRGNFVNGVMTERMLVSEHTEYTEDGWNYCTMPDRRFEMEFEQELKPAGQSNLTAEQPTRDIPPGHYDTGDGFYDPITKVVYKYEDMTSILRAPTKLEQQWIVKNCRVNPEKSLGPCPELYEEFLEPQSELEPEQPPAAGMKGMMTSFRKPSMYDDFDLQPELIKFHDALHKLPANKTSDEESVKLRDGTVRLKLSDWFMMNKHKLQK</sequence>
<keyword evidence="9" id="KW-1185">Reference proteome</keyword>
<dbReference type="Pfam" id="PF02493">
    <property type="entry name" value="MORN"/>
    <property type="match status" value="2"/>
</dbReference>
<keyword evidence="3" id="KW-0677">Repeat</keyword>
<dbReference type="SMART" id="SM00698">
    <property type="entry name" value="MORN"/>
    <property type="match status" value="2"/>
</dbReference>
<organism evidence="8 9">
    <name type="scientific">Mythimna separata</name>
    <name type="common">Oriental armyworm</name>
    <name type="synonym">Pseudaletia separata</name>
    <dbReference type="NCBI Taxonomy" id="271217"/>
    <lineage>
        <taxon>Eukaryota</taxon>
        <taxon>Metazoa</taxon>
        <taxon>Ecdysozoa</taxon>
        <taxon>Arthropoda</taxon>
        <taxon>Hexapoda</taxon>
        <taxon>Insecta</taxon>
        <taxon>Pterygota</taxon>
        <taxon>Neoptera</taxon>
        <taxon>Endopterygota</taxon>
        <taxon>Lepidoptera</taxon>
        <taxon>Glossata</taxon>
        <taxon>Ditrysia</taxon>
        <taxon>Noctuoidea</taxon>
        <taxon>Noctuidae</taxon>
        <taxon>Noctuinae</taxon>
        <taxon>Hadenini</taxon>
        <taxon>Mythimna</taxon>
    </lineage>
</organism>
<dbReference type="PANTHER" id="PTHR46437:SF1">
    <property type="entry name" value="MORN REPEAT-CONTAINING PROTEIN 5"/>
    <property type="match status" value="1"/>
</dbReference>
<feature type="region of interest" description="Disordered" evidence="7">
    <location>
        <begin position="153"/>
        <end position="174"/>
    </location>
</feature>
<proteinExistence type="predicted"/>
<reference evidence="8" key="1">
    <citation type="submission" date="2023-03" db="EMBL/GenBank/DDBJ databases">
        <title>Chromosome-level genomes of two armyworms, Mythimna separata and Mythimna loreyi, provide insights into the biosynthesis and reception of sex pheromones.</title>
        <authorList>
            <person name="Zhao H."/>
        </authorList>
    </citation>
    <scope>NUCLEOTIDE SEQUENCE</scope>
    <source>
        <strain evidence="8">BeijingLab</strain>
        <tissue evidence="8">Pupa</tissue>
    </source>
</reference>
<protein>
    <recommendedName>
        <fullName evidence="2">MORN repeat-containing protein 5</fullName>
    </recommendedName>
</protein>
<keyword evidence="4" id="KW-0282">Flagellum</keyword>
<evidence type="ECO:0000256" key="3">
    <source>
        <dbReference type="ARBA" id="ARBA00022737"/>
    </source>
</evidence>
<dbReference type="InterPro" id="IPR042814">
    <property type="entry name" value="Morn5"/>
</dbReference>
<dbReference type="EMBL" id="JARGEI010000017">
    <property type="protein sequence ID" value="KAJ8716518.1"/>
    <property type="molecule type" value="Genomic_DNA"/>
</dbReference>
<dbReference type="PANTHER" id="PTHR46437">
    <property type="entry name" value="MORN REPEAT-CONTAINING PROTEIN 5"/>
    <property type="match status" value="1"/>
</dbReference>
<dbReference type="Gene3D" id="2.20.110.10">
    <property type="entry name" value="Histone H3 K4-specific methyltransferase SET7/9 N-terminal domain"/>
    <property type="match status" value="1"/>
</dbReference>